<sequence>MITNVERKFFWPLLVVPFLLINVSCNNETGTLGLEVLPPDELFSGTDTIMYLPVSNEKPAKLQSDDIDYALIGSVDDPVAGKTEASFITQVNLGTLNGSLNKSDSTHQYFVDSLVLNLAYNENSWFGDKNARHLIQVYRVNTPLFFSEDYFSDMAVEGLYDPTPIGERISSAWDALPDSVWEDDDYIHQWKIKLSDELAEEIFNYSDDLMNSREDFISNFGALFIKSELLDTDTKGSLIRLNLLASESNLELFYSYHVLDSTTSEIDTTMHSSYTFPINKECVRINRFNHDHEGIIDFSTPDADQFIVQGMAGSYIKVDFNDIETGPEGNKLFSIWEEKLLGDPDMYYGISAVDIYFRVDTTAQNQYEDFYSPIPQSLSLNIINEEGKLEVPTYNYLSEDIAKDNNIEDYKEDWSTGFEDGYYNSETGEYRFRFSGETFRMMVEKPELRGPYYLAPYSSSSFPWRVILKNQASADENARPALRIKYVFISKDE</sequence>
<dbReference type="Pfam" id="PF14092">
    <property type="entry name" value="DUF4270"/>
    <property type="match status" value="1"/>
</dbReference>
<reference evidence="1 2" key="1">
    <citation type="submission" date="2016-10" db="EMBL/GenBank/DDBJ databases">
        <authorList>
            <person name="de Groot N.N."/>
        </authorList>
    </citation>
    <scope>NUCLEOTIDE SEQUENCE [LARGE SCALE GENOMIC DNA]</scope>
    <source>
        <strain evidence="1 2">DSM 19012</strain>
    </source>
</reference>
<organism evidence="1 2">
    <name type="scientific">Thermophagus xiamenensis</name>
    <dbReference type="NCBI Taxonomy" id="385682"/>
    <lineage>
        <taxon>Bacteria</taxon>
        <taxon>Pseudomonadati</taxon>
        <taxon>Bacteroidota</taxon>
        <taxon>Bacteroidia</taxon>
        <taxon>Marinilabiliales</taxon>
        <taxon>Marinilabiliaceae</taxon>
        <taxon>Thermophagus</taxon>
    </lineage>
</organism>
<accession>A0A1I1X6G0</accession>
<gene>
    <name evidence="1" type="ORF">SAMN05444380_105154</name>
</gene>
<evidence type="ECO:0000313" key="1">
    <source>
        <dbReference type="EMBL" id="SFE02996.1"/>
    </source>
</evidence>
<evidence type="ECO:0008006" key="3">
    <source>
        <dbReference type="Google" id="ProtNLM"/>
    </source>
</evidence>
<dbReference type="RefSeq" id="WP_010526618.1">
    <property type="nucleotide sequence ID" value="NZ_AFSL01000014.1"/>
</dbReference>
<dbReference type="AlphaFoldDB" id="A0A1I1X6G0"/>
<dbReference type="OrthoDB" id="1110209at2"/>
<dbReference type="EMBL" id="FONA01000005">
    <property type="protein sequence ID" value="SFE02996.1"/>
    <property type="molecule type" value="Genomic_DNA"/>
</dbReference>
<dbReference type="InterPro" id="IPR025366">
    <property type="entry name" value="DUF4270"/>
</dbReference>
<evidence type="ECO:0000313" key="2">
    <source>
        <dbReference type="Proteomes" id="UP000181976"/>
    </source>
</evidence>
<protein>
    <recommendedName>
        <fullName evidence="3">DUF4270 domain-containing protein</fullName>
    </recommendedName>
</protein>
<proteinExistence type="predicted"/>
<dbReference type="eggNOG" id="ENOG5030W61">
    <property type="taxonomic scope" value="Bacteria"/>
</dbReference>
<name>A0A1I1X6G0_9BACT</name>
<keyword evidence="2" id="KW-1185">Reference proteome</keyword>
<dbReference type="InParanoid" id="A0A1I1X6G0"/>
<dbReference type="Proteomes" id="UP000181976">
    <property type="component" value="Unassembled WGS sequence"/>
</dbReference>